<evidence type="ECO:0008006" key="3">
    <source>
        <dbReference type="Google" id="ProtNLM"/>
    </source>
</evidence>
<sequence>MQKSNKSIAGYHLLMILSSVDGEFAPEEGLKLQEYLADEFPFKINLDDELDVIANLQPEEWKDHFEFHAKCFLEDSTENERKDFVKFAKSLIKADDKVSDQEHDYYMILKNQWSLN</sequence>
<dbReference type="STRING" id="713588.SAMN05421789_10337"/>
<evidence type="ECO:0000313" key="2">
    <source>
        <dbReference type="Proteomes" id="UP000185839"/>
    </source>
</evidence>
<accession>A0A1N7K5V9</accession>
<dbReference type="Proteomes" id="UP000185839">
    <property type="component" value="Unassembled WGS sequence"/>
</dbReference>
<dbReference type="OrthoDB" id="667012at2"/>
<name>A0A1N7K5V9_9FLAO</name>
<evidence type="ECO:0000313" key="1">
    <source>
        <dbReference type="EMBL" id="SIS57005.1"/>
    </source>
</evidence>
<dbReference type="InterPro" id="IPR029024">
    <property type="entry name" value="TerB-like"/>
</dbReference>
<protein>
    <recommendedName>
        <fullName evidence="3">TerB family tellurite resistance protein</fullName>
    </recommendedName>
</protein>
<gene>
    <name evidence="1" type="ORF">SAMN05421789_10337</name>
</gene>
<proteinExistence type="predicted"/>
<dbReference type="AlphaFoldDB" id="A0A1N7K5V9"/>
<dbReference type="SUPFAM" id="SSF158682">
    <property type="entry name" value="TerB-like"/>
    <property type="match status" value="1"/>
</dbReference>
<reference evidence="2" key="1">
    <citation type="submission" date="2017-01" db="EMBL/GenBank/DDBJ databases">
        <authorList>
            <person name="Varghese N."/>
            <person name="Submissions S."/>
        </authorList>
    </citation>
    <scope>NUCLEOTIDE SEQUENCE [LARGE SCALE GENOMIC DNA]</scope>
    <source>
        <strain evidence="2">DSM 23145</strain>
    </source>
</reference>
<dbReference type="CDD" id="cd07177">
    <property type="entry name" value="terB_like"/>
    <property type="match status" value="1"/>
</dbReference>
<organism evidence="1 2">
    <name type="scientific">Kaistella chaponensis</name>
    <dbReference type="NCBI Taxonomy" id="713588"/>
    <lineage>
        <taxon>Bacteria</taxon>
        <taxon>Pseudomonadati</taxon>
        <taxon>Bacteroidota</taxon>
        <taxon>Flavobacteriia</taxon>
        <taxon>Flavobacteriales</taxon>
        <taxon>Weeksellaceae</taxon>
        <taxon>Chryseobacterium group</taxon>
        <taxon>Kaistella</taxon>
    </lineage>
</organism>
<dbReference type="EMBL" id="FTOI01000003">
    <property type="protein sequence ID" value="SIS57005.1"/>
    <property type="molecule type" value="Genomic_DNA"/>
</dbReference>
<keyword evidence="2" id="KW-1185">Reference proteome</keyword>
<dbReference type="Gene3D" id="1.10.3680.10">
    <property type="entry name" value="TerB-like"/>
    <property type="match status" value="1"/>
</dbReference>
<dbReference type="RefSeq" id="WP_076385551.1">
    <property type="nucleotide sequence ID" value="NZ_DAOOBN010000045.1"/>
</dbReference>